<dbReference type="Proteomes" id="UP000267251">
    <property type="component" value="Unassembled WGS sequence"/>
</dbReference>
<sequence length="65" mass="7348">MGTPLDSGRSRSFANPEYDHYPSGFEMWFTWCQTCRHGGHAAHVLQWFQEHVQCPVAGCGCECSL</sequence>
<evidence type="ECO:0000313" key="2">
    <source>
        <dbReference type="EMBL" id="RKP14388.1"/>
    </source>
</evidence>
<protein>
    <recommendedName>
        <fullName evidence="1">GATOR2 complex protein MIO zinc-ribbon like domain-containing protein</fullName>
    </recommendedName>
</protein>
<keyword evidence="3" id="KW-1185">Reference proteome</keyword>
<evidence type="ECO:0000259" key="1">
    <source>
        <dbReference type="Pfam" id="PF17034"/>
    </source>
</evidence>
<dbReference type="InterPro" id="IPR031488">
    <property type="entry name" value="Zn_ribbon_mio"/>
</dbReference>
<feature type="domain" description="GATOR2 complex protein MIO zinc-ribbon like" evidence="1">
    <location>
        <begin position="19"/>
        <end position="64"/>
    </location>
</feature>
<dbReference type="PANTHER" id="PTHR16453:SF9">
    <property type="entry name" value="GATOR COMPLEX PROTEIN MIOS"/>
    <property type="match status" value="1"/>
</dbReference>
<name>A0A4P9Y5S4_9FUNG</name>
<dbReference type="PANTHER" id="PTHR16453">
    <property type="entry name" value="WD40 DOMAIN-CONTAINING PROTEIN MIO FAMILY MEMBER"/>
    <property type="match status" value="1"/>
</dbReference>
<gene>
    <name evidence="2" type="ORF">BJ684DRAFT_8664</name>
</gene>
<dbReference type="CDD" id="cd16691">
    <property type="entry name" value="mRING-H2-C3H3C2_Mio"/>
    <property type="match status" value="1"/>
</dbReference>
<dbReference type="Pfam" id="PF17034">
    <property type="entry name" value="zinc_ribbon_16"/>
    <property type="match status" value="1"/>
</dbReference>
<proteinExistence type="predicted"/>
<organism evidence="2 3">
    <name type="scientific">Piptocephalis cylindrospora</name>
    <dbReference type="NCBI Taxonomy" id="1907219"/>
    <lineage>
        <taxon>Eukaryota</taxon>
        <taxon>Fungi</taxon>
        <taxon>Fungi incertae sedis</taxon>
        <taxon>Zoopagomycota</taxon>
        <taxon>Zoopagomycotina</taxon>
        <taxon>Zoopagomycetes</taxon>
        <taxon>Zoopagales</taxon>
        <taxon>Piptocephalidaceae</taxon>
        <taxon>Piptocephalis</taxon>
    </lineage>
</organism>
<dbReference type="InterPro" id="IPR037593">
    <property type="entry name" value="MIOS/Sea4"/>
</dbReference>
<dbReference type="EMBL" id="KZ987842">
    <property type="protein sequence ID" value="RKP14388.1"/>
    <property type="molecule type" value="Genomic_DNA"/>
</dbReference>
<dbReference type="GO" id="GO:0005737">
    <property type="term" value="C:cytoplasm"/>
    <property type="evidence" value="ECO:0007669"/>
    <property type="project" value="TreeGrafter"/>
</dbReference>
<evidence type="ECO:0000313" key="3">
    <source>
        <dbReference type="Proteomes" id="UP000267251"/>
    </source>
</evidence>
<dbReference type="AlphaFoldDB" id="A0A4P9Y5S4"/>
<reference evidence="3" key="1">
    <citation type="journal article" date="2018" name="Nat. Microbiol.">
        <title>Leveraging single-cell genomics to expand the fungal tree of life.</title>
        <authorList>
            <person name="Ahrendt S.R."/>
            <person name="Quandt C.A."/>
            <person name="Ciobanu D."/>
            <person name="Clum A."/>
            <person name="Salamov A."/>
            <person name="Andreopoulos B."/>
            <person name="Cheng J.F."/>
            <person name="Woyke T."/>
            <person name="Pelin A."/>
            <person name="Henrissat B."/>
            <person name="Reynolds N.K."/>
            <person name="Benny G.L."/>
            <person name="Smith M.E."/>
            <person name="James T.Y."/>
            <person name="Grigoriev I.V."/>
        </authorList>
    </citation>
    <scope>NUCLEOTIDE SEQUENCE [LARGE SCALE GENOMIC DNA]</scope>
</reference>
<accession>A0A4P9Y5S4</accession>
<dbReference type="OrthoDB" id="341486at2759"/>